<dbReference type="Proteomes" id="UP000595823">
    <property type="component" value="Chromosome"/>
</dbReference>
<evidence type="ECO:0000313" key="3">
    <source>
        <dbReference type="Proteomes" id="UP000595823"/>
    </source>
</evidence>
<feature type="transmembrane region" description="Helical" evidence="1">
    <location>
        <begin position="7"/>
        <end position="29"/>
    </location>
</feature>
<sequence length="50" mass="5716">MRLLKTIAVRFMLTGSALFMAVLLLPVFLVTEQVDEFSRLVEAIFKDREG</sequence>
<keyword evidence="1" id="KW-0812">Transmembrane</keyword>
<keyword evidence="1" id="KW-1133">Transmembrane helix</keyword>
<organism evidence="2 3">
    <name type="scientific">Salicibibacter cibarius</name>
    <dbReference type="NCBI Taxonomy" id="2743000"/>
    <lineage>
        <taxon>Bacteria</taxon>
        <taxon>Bacillati</taxon>
        <taxon>Bacillota</taxon>
        <taxon>Bacilli</taxon>
        <taxon>Bacillales</taxon>
        <taxon>Bacillaceae</taxon>
        <taxon>Salicibibacter</taxon>
    </lineage>
</organism>
<dbReference type="AlphaFoldDB" id="A0A7T6Z597"/>
<proteinExistence type="predicted"/>
<keyword evidence="3" id="KW-1185">Reference proteome</keyword>
<name>A0A7T6Z597_9BACI</name>
<reference evidence="2 3" key="1">
    <citation type="submission" date="2020-06" db="EMBL/GenBank/DDBJ databases">
        <title>Genomic analysis of Salicibibacter sp. NKC5-3.</title>
        <authorList>
            <person name="Oh Y.J."/>
        </authorList>
    </citation>
    <scope>NUCLEOTIDE SEQUENCE [LARGE SCALE GENOMIC DNA]</scope>
    <source>
        <strain evidence="2 3">NKC5-3</strain>
    </source>
</reference>
<evidence type="ECO:0000256" key="1">
    <source>
        <dbReference type="SAM" id="Phobius"/>
    </source>
</evidence>
<evidence type="ECO:0000313" key="2">
    <source>
        <dbReference type="EMBL" id="QQK76962.1"/>
    </source>
</evidence>
<protein>
    <submittedName>
        <fullName evidence="2">Uncharacterized protein</fullName>
    </submittedName>
</protein>
<dbReference type="RefSeq" id="WP_200124087.1">
    <property type="nucleotide sequence ID" value="NZ_CP054705.1"/>
</dbReference>
<gene>
    <name evidence="2" type="ORF">HUG15_16210</name>
</gene>
<dbReference type="EMBL" id="CP054705">
    <property type="protein sequence ID" value="QQK76962.1"/>
    <property type="molecule type" value="Genomic_DNA"/>
</dbReference>
<accession>A0A7T6Z597</accession>
<keyword evidence="1" id="KW-0472">Membrane</keyword>
<dbReference type="KEGG" id="scia:HUG15_16210"/>